<dbReference type="InterPro" id="IPR055372">
    <property type="entry name" value="CBM96"/>
</dbReference>
<organism evidence="5 6">
    <name type="scientific">Brevibacillus brevis</name>
    <name type="common">Bacillus brevis</name>
    <dbReference type="NCBI Taxonomy" id="1393"/>
    <lineage>
        <taxon>Bacteria</taxon>
        <taxon>Bacillati</taxon>
        <taxon>Bacillota</taxon>
        <taxon>Bacilli</taxon>
        <taxon>Bacillales</taxon>
        <taxon>Paenibacillaceae</taxon>
        <taxon>Brevibacillus</taxon>
    </lineage>
</organism>
<sequence length="1184" mass="129575">MPVINLTYSNSITGDSYVTSNSPNNSFVGQAASAFGKSTNGSAQYFSYINFDLGTLPTNAIINSAKLTLTRFSGTGSGTYPFVATMVTSPWKNEELTFNNQPTLGTSKVQDVFSTGTSPVVMDIAPLVREWISCKSVNFGIRLSLVNDNDYLDFTYHNSRASDLNFAPRLIVDYTAPENREDVYIVNKVSQNGSGTSFSPTLPTGYTDKDYIITSVIIENKSEAINIAGDWEVIHDVVQNYRHILLRKIVSGNGVVTPPTFSTTNYVPYRVGSMIYRNVDVMTPVQIRNDGLFARVTTVPDAQSMRSGAMFVGIMSLEANTPPLTTNPKGYEIYSLPWTSTRTQWATRNLMARTALTPEERTFNYVDNARYVNFAFVLEAKYNQPPTPPTNVTMDKTSYNVGEKMQISFTMGTDPEGGTVMARVEQYNPGKGAWEFIGNTPTSPTILNCSAMLDTTESKIRVYTEDDKGMLSTPTETTAFSVKQRNGAITVPTEIASGSYYNISSAPIMRFDNGWFGHVVRDAAGTIGYLRMSKDGGKNWGNYGYFNGLLTKGWSTVSNGNMLYIVCQQATTMVSMLSIDVTQLSLNGTIPGSWYSAHSVVDTNSFSLAFNKVKNALSIVFTAKQSGLPNAFNIVRGEADLKDDGTIKGFLGFKSLSNSNATNVTFSNVNHDISHDGTRESIVYREMNGTLAYMGSIYSLLSSNSWSSKIIYNASSGTIINPTVRFSPGGVVNFFAGVSVVGIVKALYCRSLDNMSTVQSYVDLGNCTDVAMAVDKENAVYVYISNGNTLYMTSSTDGFATFPASKVLTSEVIIPIQNSISPFRETSLKTVTTVPPIAFRQQRPSDSAQMVSFLGTWQVAEPPVVTLSSPANGMQLIEGQNYIVTGETLCKSAGAVVNVKIAVSAITTTIDSYVSDGTTPRSFSKTLTYKNKQLFDGATPVSSVLSESVQYTMIVSATDTTNTVNSLPVYRDFTVKYNMPPVISGTNQDLGAVMQIPSANYSATDPEANTFTFTEYLNGKQIRSFAGVAGQQYTVEISHDAWIRLDLDAQHQIKIVATDSAGISSERIYTFTRTETHIEFMLEYGNPDIKADFTLDGMPLRVLMTLERYLPEGSSIESVKVCNNYLDDVPTWEDCTNAVKVNRGYLFTNKNKTAPKWAINLWVTINKGTAKERVLVNGYGGAFD</sequence>
<reference evidence="5 6" key="1">
    <citation type="submission" date="2019-07" db="EMBL/GenBank/DDBJ databases">
        <title>Characterization of Brevibacillus brevis HK544, as a potential biocontrol agent.</title>
        <authorList>
            <person name="Kim H."/>
        </authorList>
    </citation>
    <scope>NUCLEOTIDE SEQUENCE [LARGE SCALE GENOMIC DNA]</scope>
    <source>
        <strain evidence="5 6">HK544</strain>
    </source>
</reference>
<dbReference type="EMBL" id="CP042161">
    <property type="protein sequence ID" value="QDS37645.1"/>
    <property type="molecule type" value="Genomic_DNA"/>
</dbReference>
<keyword evidence="3" id="KW-0732">Signal</keyword>
<dbReference type="PROSITE" id="PS50853">
    <property type="entry name" value="FN3"/>
    <property type="match status" value="1"/>
</dbReference>
<dbReference type="RefSeq" id="WP_144619155.1">
    <property type="nucleotide sequence ID" value="NZ_CP042161.1"/>
</dbReference>
<evidence type="ECO:0000259" key="4">
    <source>
        <dbReference type="PROSITE" id="PS50853"/>
    </source>
</evidence>
<accession>A0A517IFH8</accession>
<dbReference type="InterPro" id="IPR003961">
    <property type="entry name" value="FN3_dom"/>
</dbReference>
<dbReference type="AlphaFoldDB" id="A0A517IFH8"/>
<dbReference type="GO" id="GO:0005576">
    <property type="term" value="C:extracellular region"/>
    <property type="evidence" value="ECO:0007669"/>
    <property type="project" value="UniProtKB-SubCell"/>
</dbReference>
<dbReference type="Pfam" id="PF24517">
    <property type="entry name" value="CBM96"/>
    <property type="match status" value="1"/>
</dbReference>
<dbReference type="NCBIfam" id="NF033679">
    <property type="entry name" value="DNRLRE_dom"/>
    <property type="match status" value="1"/>
</dbReference>
<evidence type="ECO:0000313" key="5">
    <source>
        <dbReference type="EMBL" id="QDS37645.1"/>
    </source>
</evidence>
<comment type="subcellular location">
    <subcellularLocation>
        <location evidence="1">Secreted</location>
    </subcellularLocation>
</comment>
<dbReference type="Proteomes" id="UP000317713">
    <property type="component" value="Chromosome"/>
</dbReference>
<evidence type="ECO:0000313" key="6">
    <source>
        <dbReference type="Proteomes" id="UP000317713"/>
    </source>
</evidence>
<evidence type="ECO:0000256" key="2">
    <source>
        <dbReference type="ARBA" id="ARBA00022525"/>
    </source>
</evidence>
<evidence type="ECO:0000256" key="1">
    <source>
        <dbReference type="ARBA" id="ARBA00004613"/>
    </source>
</evidence>
<keyword evidence="2" id="KW-0964">Secreted</keyword>
<gene>
    <name evidence="5" type="ORF">FPS98_28745</name>
</gene>
<feature type="domain" description="Fibronectin type-III" evidence="4">
    <location>
        <begin position="388"/>
        <end position="485"/>
    </location>
</feature>
<proteinExistence type="predicted"/>
<evidence type="ECO:0000256" key="3">
    <source>
        <dbReference type="ARBA" id="ARBA00022729"/>
    </source>
</evidence>
<name>A0A517IFH8_BREBE</name>
<protein>
    <submittedName>
        <fullName evidence="5">DNRLRE domain-containing protein</fullName>
    </submittedName>
</protein>